<proteinExistence type="inferred from homology"/>
<comment type="catalytic activity">
    <reaction evidence="1">
        <text>Random hydrolysis of (1-&gt;4)-beta-D-mannosidic linkages in mannans, galactomannans and glucomannans.</text>
        <dbReference type="EC" id="3.2.1.78"/>
    </reaction>
</comment>
<dbReference type="KEGG" id="bpg:Bathy14g01780"/>
<dbReference type="SUPFAM" id="SSF51445">
    <property type="entry name" value="(Trans)glycosidases"/>
    <property type="match status" value="1"/>
</dbReference>
<keyword evidence="12" id="KW-1185">Reference proteome</keyword>
<evidence type="ECO:0000256" key="5">
    <source>
        <dbReference type="ARBA" id="ARBA00022525"/>
    </source>
</evidence>
<dbReference type="STRING" id="41875.K8F4A2"/>
<evidence type="ECO:0000256" key="8">
    <source>
        <dbReference type="ARBA" id="ARBA00023295"/>
    </source>
</evidence>
<evidence type="ECO:0000256" key="2">
    <source>
        <dbReference type="ARBA" id="ARBA00004613"/>
    </source>
</evidence>
<evidence type="ECO:0000313" key="12">
    <source>
        <dbReference type="Proteomes" id="UP000198341"/>
    </source>
</evidence>
<feature type="domain" description="Glycoside hydrolase family 5" evidence="10">
    <location>
        <begin position="115"/>
        <end position="417"/>
    </location>
</feature>
<protein>
    <recommendedName>
        <fullName evidence="4">mannan endo-1,4-beta-mannosidase</fullName>
        <ecNumber evidence="4">3.2.1.78</ecNumber>
    </recommendedName>
</protein>
<keyword evidence="8" id="KW-0326">Glycosidase</keyword>
<dbReference type="InterPro" id="IPR017853">
    <property type="entry name" value="GH"/>
</dbReference>
<feature type="chain" id="PRO_5003919725" description="mannan endo-1,4-beta-mannosidase" evidence="9">
    <location>
        <begin position="25"/>
        <end position="453"/>
    </location>
</feature>
<evidence type="ECO:0000256" key="3">
    <source>
        <dbReference type="ARBA" id="ARBA00005641"/>
    </source>
</evidence>
<dbReference type="GO" id="GO:0005576">
    <property type="term" value="C:extracellular region"/>
    <property type="evidence" value="ECO:0007669"/>
    <property type="project" value="UniProtKB-SubCell"/>
</dbReference>
<evidence type="ECO:0000259" key="10">
    <source>
        <dbReference type="Pfam" id="PF26410"/>
    </source>
</evidence>
<dbReference type="PANTHER" id="PTHR31451:SF39">
    <property type="entry name" value="MANNAN ENDO-1,4-BETA-MANNOSIDASE 1"/>
    <property type="match status" value="1"/>
</dbReference>
<dbReference type="OrthoDB" id="406631at2759"/>
<evidence type="ECO:0000313" key="11">
    <source>
        <dbReference type="EMBL" id="CCO19655.1"/>
    </source>
</evidence>
<keyword evidence="7" id="KW-0378">Hydrolase</keyword>
<feature type="signal peptide" evidence="9">
    <location>
        <begin position="1"/>
        <end position="24"/>
    </location>
</feature>
<evidence type="ECO:0000256" key="9">
    <source>
        <dbReference type="SAM" id="SignalP"/>
    </source>
</evidence>
<evidence type="ECO:0000256" key="6">
    <source>
        <dbReference type="ARBA" id="ARBA00022729"/>
    </source>
</evidence>
<dbReference type="EMBL" id="FO082265">
    <property type="protein sequence ID" value="CCO19655.1"/>
    <property type="molecule type" value="Genomic_DNA"/>
</dbReference>
<dbReference type="InterPro" id="IPR045053">
    <property type="entry name" value="MAN-like"/>
</dbReference>
<keyword evidence="6 9" id="KW-0732">Signal</keyword>
<sequence>MRLHLLFTSNIFLAILAHFQISKSGVFTHSISNVYPAEFVKVSGTEFLQNNKTWKPVGFNTYLLIEQAAELPHGSFHAIYSDSFGKNEILKQFEQAILLNFTCVRTWLYSINSNYPLFLEDGVYDERLLGALDWIIVVARAHGLKLILSFTDFWPESGGISSLILLSRKFLELSPDHSEQYGRSSFFTDQNYFSLYIRHVEHILLRKSKITGTRYCDESTVMAWELMVSLFLTTFKFLHLFIQNEPRCRLCSEGILQKWIWNAAKAVKSLDKRHLLTVGEEGFYASTKNYVNPAKWASDTGQNFISDHIFTEIDYASSHLWTDNWNLFSAWSRKHVKNDSFNFSKTWIEEHSSDSLNILQKPFVLSEYGSTGFGNRNNIIGSLVTTEDQRQTKVSRFYSEVHTALLQNRNGALFWIWHNENLKYLPSYQDEYGIFVSDNVFDRLRNYSQVLRS</sequence>
<accession>K8F4A2</accession>
<evidence type="ECO:0000256" key="7">
    <source>
        <dbReference type="ARBA" id="ARBA00022801"/>
    </source>
</evidence>
<organism evidence="11 12">
    <name type="scientific">Bathycoccus prasinos</name>
    <dbReference type="NCBI Taxonomy" id="41875"/>
    <lineage>
        <taxon>Eukaryota</taxon>
        <taxon>Viridiplantae</taxon>
        <taxon>Chlorophyta</taxon>
        <taxon>Mamiellophyceae</taxon>
        <taxon>Mamiellales</taxon>
        <taxon>Bathycoccaceae</taxon>
        <taxon>Bathycoccus</taxon>
    </lineage>
</organism>
<dbReference type="AlphaFoldDB" id="K8F4A2"/>
<dbReference type="EC" id="3.2.1.78" evidence="4"/>
<keyword evidence="5" id="KW-0964">Secreted</keyword>
<evidence type="ECO:0000256" key="4">
    <source>
        <dbReference type="ARBA" id="ARBA00012706"/>
    </source>
</evidence>
<dbReference type="eggNOG" id="ENOG502QS4Q">
    <property type="taxonomic scope" value="Eukaryota"/>
</dbReference>
<dbReference type="GeneID" id="19011824"/>
<dbReference type="InterPro" id="IPR001547">
    <property type="entry name" value="Glyco_hydro_5"/>
</dbReference>
<dbReference type="Proteomes" id="UP000198341">
    <property type="component" value="Chromosome 14"/>
</dbReference>
<dbReference type="RefSeq" id="XP_007509198.1">
    <property type="nucleotide sequence ID" value="XM_007509136.1"/>
</dbReference>
<dbReference type="Pfam" id="PF26410">
    <property type="entry name" value="GH5_mannosidase"/>
    <property type="match status" value="1"/>
</dbReference>
<gene>
    <name evidence="11" type="ordered locus">Bathy14g01780</name>
</gene>
<evidence type="ECO:0000256" key="1">
    <source>
        <dbReference type="ARBA" id="ARBA00001678"/>
    </source>
</evidence>
<dbReference type="GO" id="GO:0016985">
    <property type="term" value="F:mannan endo-1,4-beta-mannosidase activity"/>
    <property type="evidence" value="ECO:0007669"/>
    <property type="project" value="UniProtKB-EC"/>
</dbReference>
<dbReference type="PANTHER" id="PTHR31451">
    <property type="match status" value="1"/>
</dbReference>
<dbReference type="Gene3D" id="3.20.20.80">
    <property type="entry name" value="Glycosidases"/>
    <property type="match status" value="1"/>
</dbReference>
<name>K8F4A2_9CHLO</name>
<reference evidence="11 12" key="1">
    <citation type="submission" date="2011-10" db="EMBL/GenBank/DDBJ databases">
        <authorList>
            <person name="Genoscope - CEA"/>
        </authorList>
    </citation>
    <scope>NUCLEOTIDE SEQUENCE [LARGE SCALE GENOMIC DNA]</scope>
    <source>
        <strain evidence="11 12">RCC 1105</strain>
    </source>
</reference>
<comment type="subcellular location">
    <subcellularLocation>
        <location evidence="2">Secreted</location>
    </subcellularLocation>
</comment>
<comment type="similarity">
    <text evidence="3">Belongs to the glycosyl hydrolase 5 (cellulase A) family.</text>
</comment>